<accession>A0A6N2UCE9</accession>
<evidence type="ECO:0008006" key="2">
    <source>
        <dbReference type="Google" id="ProtNLM"/>
    </source>
</evidence>
<dbReference type="AlphaFoldDB" id="A0A6N2UCE9"/>
<gene>
    <name evidence="1" type="ORF">AOLFYP35_01659</name>
</gene>
<name>A0A6N2UCE9_9ACTO</name>
<evidence type="ECO:0000313" key="1">
    <source>
        <dbReference type="EMBL" id="VYT13156.1"/>
    </source>
</evidence>
<sequence>MTLSEFWDAVDDVFGATLGRSLTADLYLPSLRGTCAEALDRGVSPDMVWSELLRESDADEAVRWVHRLDAKEREKIRRSKRS</sequence>
<dbReference type="InterPro" id="IPR021408">
    <property type="entry name" value="DUF3046"/>
</dbReference>
<reference evidence="1" key="1">
    <citation type="submission" date="2019-11" db="EMBL/GenBank/DDBJ databases">
        <authorList>
            <person name="Feng L."/>
        </authorList>
    </citation>
    <scope>NUCLEOTIDE SEQUENCE</scope>
    <source>
        <strain evidence="1">AodontolyticusLFYP35</strain>
    </source>
</reference>
<protein>
    <recommendedName>
        <fullName evidence="2">DUF3046 domain-containing protein</fullName>
    </recommendedName>
</protein>
<dbReference type="Pfam" id="PF11248">
    <property type="entry name" value="DUF3046"/>
    <property type="match status" value="1"/>
</dbReference>
<organism evidence="1">
    <name type="scientific">Schaalia odontolytica</name>
    <dbReference type="NCBI Taxonomy" id="1660"/>
    <lineage>
        <taxon>Bacteria</taxon>
        <taxon>Bacillati</taxon>
        <taxon>Actinomycetota</taxon>
        <taxon>Actinomycetes</taxon>
        <taxon>Actinomycetales</taxon>
        <taxon>Actinomycetaceae</taxon>
        <taxon>Schaalia</taxon>
    </lineage>
</organism>
<dbReference type="EMBL" id="CACRSM010000003">
    <property type="protein sequence ID" value="VYT13156.1"/>
    <property type="molecule type" value="Genomic_DNA"/>
</dbReference>
<proteinExistence type="predicted"/>